<evidence type="ECO:0000256" key="1">
    <source>
        <dbReference type="ARBA" id="ARBA00023125"/>
    </source>
</evidence>
<dbReference type="SUPFAM" id="SSF46955">
    <property type="entry name" value="Putative DNA-binding domain"/>
    <property type="match status" value="1"/>
</dbReference>
<dbReference type="PANTHER" id="PTHR30204">
    <property type="entry name" value="REDOX-CYCLING DRUG-SENSING TRANSCRIPTIONAL ACTIVATOR SOXR"/>
    <property type="match status" value="1"/>
</dbReference>
<evidence type="ECO:0000313" key="4">
    <source>
        <dbReference type="EMBL" id="MFC3225817.1"/>
    </source>
</evidence>
<sequence>MRNGSGTGGGGSGRGGDGVRRGEKSPQAFRTISEVAQDLDVPPHVLRFWETKFSQVRPLKRGGGRRYYRPEDVDLLRRIRALLYREGYTIKGVQRVLREGGPAGDAAGMRVPSADEQAAAPATGGETAQPDEGQAVADRSPLQPAEAAMAKVPGGAAGQGPLPAEEPPATAPIGAADAAPPAADGHAAGVDGGGSEPSAAVALAARDEAWRQRLGKVLLDLRTVREVLQRELQQAGS</sequence>
<dbReference type="Pfam" id="PF13411">
    <property type="entry name" value="MerR_1"/>
    <property type="match status" value="1"/>
</dbReference>
<comment type="caution">
    <text evidence="4">The sequence shown here is derived from an EMBL/GenBank/DDBJ whole genome shotgun (WGS) entry which is preliminary data.</text>
</comment>
<proteinExistence type="predicted"/>
<name>A0ABV7KTZ3_9PROT</name>
<dbReference type="PROSITE" id="PS50937">
    <property type="entry name" value="HTH_MERR_2"/>
    <property type="match status" value="1"/>
</dbReference>
<feature type="region of interest" description="Disordered" evidence="2">
    <location>
        <begin position="104"/>
        <end position="199"/>
    </location>
</feature>
<keyword evidence="1" id="KW-0238">DNA-binding</keyword>
<feature type="compositionally biased region" description="Low complexity" evidence="2">
    <location>
        <begin position="171"/>
        <end position="189"/>
    </location>
</feature>
<evidence type="ECO:0000256" key="2">
    <source>
        <dbReference type="SAM" id="MobiDB-lite"/>
    </source>
</evidence>
<gene>
    <name evidence="4" type="ORF">ACFOGJ_01145</name>
</gene>
<feature type="compositionally biased region" description="Gly residues" evidence="2">
    <location>
        <begin position="1"/>
        <end position="16"/>
    </location>
</feature>
<dbReference type="CDD" id="cd04765">
    <property type="entry name" value="HTH_MlrA-like_sg2"/>
    <property type="match status" value="1"/>
</dbReference>
<dbReference type="RefSeq" id="WP_379897551.1">
    <property type="nucleotide sequence ID" value="NZ_JBHRTR010000005.1"/>
</dbReference>
<dbReference type="Gene3D" id="1.10.1660.10">
    <property type="match status" value="1"/>
</dbReference>
<organism evidence="4 5">
    <name type="scientific">Marinibaculum pumilum</name>
    <dbReference type="NCBI Taxonomy" id="1766165"/>
    <lineage>
        <taxon>Bacteria</taxon>
        <taxon>Pseudomonadati</taxon>
        <taxon>Pseudomonadota</taxon>
        <taxon>Alphaproteobacteria</taxon>
        <taxon>Rhodospirillales</taxon>
        <taxon>Rhodospirillaceae</taxon>
        <taxon>Marinibaculum</taxon>
    </lineage>
</organism>
<reference evidence="5" key="1">
    <citation type="journal article" date="2019" name="Int. J. Syst. Evol. Microbiol.">
        <title>The Global Catalogue of Microorganisms (GCM) 10K type strain sequencing project: providing services to taxonomists for standard genome sequencing and annotation.</title>
        <authorList>
            <consortium name="The Broad Institute Genomics Platform"/>
            <consortium name="The Broad Institute Genome Sequencing Center for Infectious Disease"/>
            <person name="Wu L."/>
            <person name="Ma J."/>
        </authorList>
    </citation>
    <scope>NUCLEOTIDE SEQUENCE [LARGE SCALE GENOMIC DNA]</scope>
    <source>
        <strain evidence="5">KCTC 42964</strain>
    </source>
</reference>
<evidence type="ECO:0000259" key="3">
    <source>
        <dbReference type="PROSITE" id="PS50937"/>
    </source>
</evidence>
<dbReference type="InterPro" id="IPR047057">
    <property type="entry name" value="MerR_fam"/>
</dbReference>
<dbReference type="Proteomes" id="UP001595528">
    <property type="component" value="Unassembled WGS sequence"/>
</dbReference>
<feature type="domain" description="HTH merR-type" evidence="3">
    <location>
        <begin position="31"/>
        <end position="99"/>
    </location>
</feature>
<dbReference type="EMBL" id="JBHRTR010000005">
    <property type="protein sequence ID" value="MFC3225817.1"/>
    <property type="molecule type" value="Genomic_DNA"/>
</dbReference>
<feature type="region of interest" description="Disordered" evidence="2">
    <location>
        <begin position="1"/>
        <end position="27"/>
    </location>
</feature>
<dbReference type="PANTHER" id="PTHR30204:SF15">
    <property type="entry name" value="BLL5018 PROTEIN"/>
    <property type="match status" value="1"/>
</dbReference>
<keyword evidence="5" id="KW-1185">Reference proteome</keyword>
<evidence type="ECO:0000313" key="5">
    <source>
        <dbReference type="Proteomes" id="UP001595528"/>
    </source>
</evidence>
<dbReference type="InterPro" id="IPR009061">
    <property type="entry name" value="DNA-bd_dom_put_sf"/>
</dbReference>
<dbReference type="InterPro" id="IPR000551">
    <property type="entry name" value="MerR-type_HTH_dom"/>
</dbReference>
<accession>A0ABV7KTZ3</accession>
<dbReference type="SMART" id="SM00422">
    <property type="entry name" value="HTH_MERR"/>
    <property type="match status" value="1"/>
</dbReference>
<protein>
    <submittedName>
        <fullName evidence="4">MerR family transcriptional regulator</fullName>
    </submittedName>
</protein>